<proteinExistence type="inferred from homology"/>
<dbReference type="GO" id="GO:0008932">
    <property type="term" value="F:lytic endotransglycosylase activity"/>
    <property type="evidence" value="ECO:0007669"/>
    <property type="project" value="UniProtKB-UniRule"/>
</dbReference>
<dbReference type="InterPro" id="IPR034718">
    <property type="entry name" value="RlpA"/>
</dbReference>
<keyword evidence="2 3" id="KW-0961">Cell wall biogenesis/degradation</keyword>
<dbReference type="PANTHER" id="PTHR34183:SF1">
    <property type="entry name" value="ENDOLYTIC PEPTIDOGLYCAN TRANSGLYCOSYLASE RLPA"/>
    <property type="match status" value="1"/>
</dbReference>
<dbReference type="EMBL" id="SNRV01000022">
    <property type="protein sequence ID" value="TEW28932.1"/>
    <property type="molecule type" value="Genomic_DNA"/>
</dbReference>
<dbReference type="Gene3D" id="2.40.40.10">
    <property type="entry name" value="RlpA-like domain"/>
    <property type="match status" value="1"/>
</dbReference>
<dbReference type="InterPro" id="IPR009009">
    <property type="entry name" value="RlpA-like_DPBB"/>
</dbReference>
<gene>
    <name evidence="3" type="primary">rlpA</name>
    <name evidence="6" type="ORF">E2R48_08085</name>
</gene>
<keyword evidence="3" id="KW-0732">Signal</keyword>
<sequence precursor="true">MKSNKIFKLCTALFMALVSLSIQADTKKLYGIEGAKLVYQKLSKKPYTYVVKGVRYTTLPYEKAKNYSQKGMASFYHKKFHGRKTANGEIFNNNAYTAAHKTLPLNSYVVVTNLRNNRKVIVRINDRGPFSKGRIIDLSEAAAKELGMIHAGIAKVKVESLYVDAYGKISGPGTKTLAKTRKNIKS</sequence>
<evidence type="ECO:0000256" key="4">
    <source>
        <dbReference type="RuleBase" id="RU003495"/>
    </source>
</evidence>
<feature type="signal peptide" evidence="3">
    <location>
        <begin position="1"/>
        <end position="24"/>
    </location>
</feature>
<comment type="caution">
    <text evidence="6">The sequence shown here is derived from an EMBL/GenBank/DDBJ whole genome shotgun (WGS) entry which is preliminary data.</text>
</comment>
<comment type="function">
    <text evidence="3">Lytic transglycosylase with a strong preference for naked glycan strands that lack stem peptides.</text>
</comment>
<reference evidence="6 7" key="1">
    <citation type="submission" date="2019-03" db="EMBL/GenBank/DDBJ databases">
        <title>Horizontal Gene Transfer Machinery in Histophilus somni.</title>
        <authorList>
            <person name="Mostafa Nazari M."/>
            <person name="Liljebjelke K."/>
        </authorList>
    </citation>
    <scope>NUCLEOTIDE SEQUENCE [LARGE SCALE GENOMIC DNA]</scope>
    <source>
        <strain evidence="6 7">UOC-EPH-KLM-04</strain>
    </source>
</reference>
<evidence type="ECO:0000313" key="7">
    <source>
        <dbReference type="Proteomes" id="UP000297565"/>
    </source>
</evidence>
<comment type="similarity">
    <text evidence="3 4">Belongs to the RlpA family.</text>
</comment>
<evidence type="ECO:0000256" key="2">
    <source>
        <dbReference type="ARBA" id="ARBA00023316"/>
    </source>
</evidence>
<organism evidence="6 7">
    <name type="scientific">Histophilus somni</name>
    <name type="common">Haemophilus somnus</name>
    <dbReference type="NCBI Taxonomy" id="731"/>
    <lineage>
        <taxon>Bacteria</taxon>
        <taxon>Pseudomonadati</taxon>
        <taxon>Pseudomonadota</taxon>
        <taxon>Gammaproteobacteria</taxon>
        <taxon>Pasteurellales</taxon>
        <taxon>Pasteurellaceae</taxon>
        <taxon>Histophilus</taxon>
    </lineage>
</organism>
<dbReference type="InterPro" id="IPR012997">
    <property type="entry name" value="RplA"/>
</dbReference>
<evidence type="ECO:0000313" key="6">
    <source>
        <dbReference type="EMBL" id="TEW28932.1"/>
    </source>
</evidence>
<dbReference type="Pfam" id="PF03330">
    <property type="entry name" value="DPBB_1"/>
    <property type="match status" value="1"/>
</dbReference>
<protein>
    <recommendedName>
        <fullName evidence="3">Endolytic peptidoglycan transglycosylase RlpA</fullName>
        <ecNumber evidence="3">4.2.2.-</ecNumber>
    </recommendedName>
</protein>
<dbReference type="EC" id="4.2.2.-" evidence="3"/>
<dbReference type="SUPFAM" id="SSF50685">
    <property type="entry name" value="Barwin-like endoglucanases"/>
    <property type="match status" value="1"/>
</dbReference>
<dbReference type="GO" id="GO:0000270">
    <property type="term" value="P:peptidoglycan metabolic process"/>
    <property type="evidence" value="ECO:0007669"/>
    <property type="project" value="UniProtKB-UniRule"/>
</dbReference>
<feature type="chain" id="PRO_5043065552" description="Endolytic peptidoglycan transglycosylase RlpA" evidence="3">
    <location>
        <begin position="25"/>
        <end position="186"/>
    </location>
</feature>
<keyword evidence="1 3" id="KW-0456">Lyase</keyword>
<dbReference type="AlphaFoldDB" id="A0AAX2RXY8"/>
<dbReference type="NCBIfam" id="TIGR00413">
    <property type="entry name" value="rlpA"/>
    <property type="match status" value="1"/>
</dbReference>
<evidence type="ECO:0000256" key="1">
    <source>
        <dbReference type="ARBA" id="ARBA00023239"/>
    </source>
</evidence>
<evidence type="ECO:0000256" key="3">
    <source>
        <dbReference type="HAMAP-Rule" id="MF_02071"/>
    </source>
</evidence>
<dbReference type="HAMAP" id="MF_02071">
    <property type="entry name" value="RlpA"/>
    <property type="match status" value="1"/>
</dbReference>
<name>A0AAX2RXY8_HISSO</name>
<dbReference type="GO" id="GO:0009279">
    <property type="term" value="C:cell outer membrane"/>
    <property type="evidence" value="ECO:0007669"/>
    <property type="project" value="TreeGrafter"/>
</dbReference>
<feature type="domain" description="RlpA-like protein double-psi beta-barrel" evidence="5">
    <location>
        <begin position="69"/>
        <end position="158"/>
    </location>
</feature>
<evidence type="ECO:0000259" key="5">
    <source>
        <dbReference type="Pfam" id="PF03330"/>
    </source>
</evidence>
<accession>A0AAX2RXY8</accession>
<dbReference type="Proteomes" id="UP000297565">
    <property type="component" value="Unassembled WGS sequence"/>
</dbReference>
<dbReference type="InterPro" id="IPR036908">
    <property type="entry name" value="RlpA-like_sf"/>
</dbReference>
<dbReference type="GO" id="GO:0071555">
    <property type="term" value="P:cell wall organization"/>
    <property type="evidence" value="ECO:0007669"/>
    <property type="project" value="UniProtKB-KW"/>
</dbReference>
<dbReference type="CDD" id="cd22268">
    <property type="entry name" value="DPBB_RlpA-like"/>
    <property type="match status" value="1"/>
</dbReference>
<dbReference type="PANTHER" id="PTHR34183">
    <property type="entry name" value="ENDOLYTIC PEPTIDOGLYCAN TRANSGLYCOSYLASE RLPA"/>
    <property type="match status" value="1"/>
</dbReference>